<evidence type="ECO:0000256" key="9">
    <source>
        <dbReference type="ARBA" id="ARBA00022989"/>
    </source>
</evidence>
<dbReference type="Proteomes" id="UP001168167">
    <property type="component" value="Unassembled WGS sequence"/>
</dbReference>
<name>A0ABT7QNS7_9GAMM</name>
<evidence type="ECO:0000256" key="4">
    <source>
        <dbReference type="ARBA" id="ARBA00022448"/>
    </source>
</evidence>
<feature type="transmembrane region" description="Helical" evidence="14">
    <location>
        <begin position="128"/>
        <end position="149"/>
    </location>
</feature>
<keyword evidence="10" id="KW-0406">Ion transport</keyword>
<comment type="similarity">
    <text evidence="3 13">Belongs to the ABC-3 integral membrane protein family.</text>
</comment>
<keyword evidence="6 13" id="KW-0812">Transmembrane</keyword>
<feature type="transmembrane region" description="Helical" evidence="14">
    <location>
        <begin position="41"/>
        <end position="74"/>
    </location>
</feature>
<dbReference type="Gene3D" id="1.10.3470.10">
    <property type="entry name" value="ABC transporter involved in vitamin B12 uptake, BtuC"/>
    <property type="match status" value="1"/>
</dbReference>
<evidence type="ECO:0000256" key="7">
    <source>
        <dbReference type="ARBA" id="ARBA00022833"/>
    </source>
</evidence>
<dbReference type="CDD" id="cd06550">
    <property type="entry name" value="TM_ABC_iron-siderophores_like"/>
    <property type="match status" value="1"/>
</dbReference>
<keyword evidence="11 14" id="KW-0472">Membrane</keyword>
<keyword evidence="8" id="KW-0864">Zinc transport</keyword>
<evidence type="ECO:0000313" key="16">
    <source>
        <dbReference type="Proteomes" id="UP001168167"/>
    </source>
</evidence>
<keyword evidence="9 14" id="KW-1133">Transmembrane helix</keyword>
<evidence type="ECO:0000256" key="3">
    <source>
        <dbReference type="ARBA" id="ARBA00008034"/>
    </source>
</evidence>
<evidence type="ECO:0000256" key="14">
    <source>
        <dbReference type="SAM" id="Phobius"/>
    </source>
</evidence>
<organism evidence="15 16">
    <name type="scientific">Candidatus Doriopsillibacter californiensis</name>
    <dbReference type="NCBI Taxonomy" id="2970740"/>
    <lineage>
        <taxon>Bacteria</taxon>
        <taxon>Pseudomonadati</taxon>
        <taxon>Pseudomonadota</taxon>
        <taxon>Gammaproteobacteria</taxon>
        <taxon>Candidatus Tethybacterales</taxon>
        <taxon>Candidatus Persebacteraceae</taxon>
        <taxon>Candidatus Doriopsillibacter</taxon>
    </lineage>
</organism>
<protein>
    <recommendedName>
        <fullName evidence="12">High-affinity zinc uptake system membrane protein ZnuB</fullName>
    </recommendedName>
</protein>
<evidence type="ECO:0000256" key="1">
    <source>
        <dbReference type="ARBA" id="ARBA00002313"/>
    </source>
</evidence>
<sequence>MTEAFILRALAAGIGVAVIAGVLGCFVVWRRMAYFGDSLSHSALLGVALGLITGVGSTIGVVAVCAIFSGLLVWLRQQRTLAADTLLGVLAHSALAAGIMAFSFFDGPPVRLYGYLFGDILVVSNNQLLWVYAGGIAVLTLLIANWQMLTLTAIHEDLAASEGINPLHANLLLMLLMTIVVAISIRIVGALLITSLLIIPAATARQFAKSPTSMAAIAAAVGVLAVIGGLTMSLHIDTPAGPSIVSAAALMFAVTFPLSQRSQ</sequence>
<feature type="transmembrane region" description="Helical" evidence="14">
    <location>
        <begin position="240"/>
        <end position="258"/>
    </location>
</feature>
<dbReference type="InterPro" id="IPR001626">
    <property type="entry name" value="ABC_TroCD"/>
</dbReference>
<dbReference type="PANTHER" id="PTHR30477:SF23">
    <property type="entry name" value="HIGH-AFFINITY ZINC UPTAKE SYSTEM MEMBRANE PROTEIN ZNUB"/>
    <property type="match status" value="1"/>
</dbReference>
<evidence type="ECO:0000256" key="11">
    <source>
        <dbReference type="ARBA" id="ARBA00023136"/>
    </source>
</evidence>
<comment type="caution">
    <text evidence="15">The sequence shown here is derived from an EMBL/GenBank/DDBJ whole genome shotgun (WGS) entry which is preliminary data.</text>
</comment>
<accession>A0ABT7QNS7</accession>
<keyword evidence="5" id="KW-1003">Cell membrane</keyword>
<proteinExistence type="inferred from homology"/>
<dbReference type="PANTHER" id="PTHR30477">
    <property type="entry name" value="ABC-TRANSPORTER METAL-BINDING PROTEIN"/>
    <property type="match status" value="1"/>
</dbReference>
<comment type="function">
    <text evidence="1">Involved in the high-affinity zinc uptake transport system.</text>
</comment>
<evidence type="ECO:0000256" key="12">
    <source>
        <dbReference type="ARBA" id="ARBA00040080"/>
    </source>
</evidence>
<evidence type="ECO:0000256" key="10">
    <source>
        <dbReference type="ARBA" id="ARBA00023065"/>
    </source>
</evidence>
<reference evidence="15" key="1">
    <citation type="submission" date="2022-08" db="EMBL/GenBank/DDBJ databases">
        <authorList>
            <person name="Dzunkova M."/>
            <person name="La Clair J."/>
            <person name="Tyml T."/>
            <person name="Doud D."/>
            <person name="Schulz F."/>
            <person name="Piquer S."/>
            <person name="Porcel Sanchis D."/>
            <person name="Osborn A."/>
            <person name="Robinson D."/>
            <person name="Louie K.B."/>
            <person name="Bowen B.P."/>
            <person name="Bowers R."/>
            <person name="Lee J."/>
            <person name="Arnau Llombart V."/>
            <person name="Diaz Villanueva W."/>
            <person name="Gosliner T."/>
            <person name="Northen T."/>
            <person name="Cheng J.-F."/>
            <person name="Burkart M.D."/>
            <person name="Woyke T."/>
        </authorList>
    </citation>
    <scope>NUCLEOTIDE SEQUENCE</scope>
    <source>
        <strain evidence="15">Df01</strain>
    </source>
</reference>
<evidence type="ECO:0000256" key="6">
    <source>
        <dbReference type="ARBA" id="ARBA00022692"/>
    </source>
</evidence>
<comment type="subcellular location">
    <subcellularLocation>
        <location evidence="2 13">Cell membrane</location>
        <topology evidence="2 13">Multi-pass membrane protein</topology>
    </subcellularLocation>
</comment>
<dbReference type="InterPro" id="IPR037294">
    <property type="entry name" value="ABC_BtuC-like"/>
</dbReference>
<evidence type="ECO:0000256" key="2">
    <source>
        <dbReference type="ARBA" id="ARBA00004651"/>
    </source>
</evidence>
<keyword evidence="16" id="KW-1185">Reference proteome</keyword>
<feature type="transmembrane region" description="Helical" evidence="14">
    <location>
        <begin position="214"/>
        <end position="234"/>
    </location>
</feature>
<evidence type="ECO:0000313" key="15">
    <source>
        <dbReference type="EMBL" id="MDM5148195.1"/>
    </source>
</evidence>
<evidence type="ECO:0000256" key="5">
    <source>
        <dbReference type="ARBA" id="ARBA00022475"/>
    </source>
</evidence>
<dbReference type="SUPFAM" id="SSF81345">
    <property type="entry name" value="ABC transporter involved in vitamin B12 uptake, BtuC"/>
    <property type="match status" value="1"/>
</dbReference>
<feature type="transmembrane region" description="Helical" evidence="14">
    <location>
        <begin position="169"/>
        <end position="202"/>
    </location>
</feature>
<dbReference type="EMBL" id="JANQAO010000005">
    <property type="protein sequence ID" value="MDM5148195.1"/>
    <property type="molecule type" value="Genomic_DNA"/>
</dbReference>
<reference evidence="15" key="2">
    <citation type="journal article" date="2023" name="Microbiome">
        <title>Synthase-selected sorting approach identifies a beta-lactone synthase in a nudibranch symbiotic bacterium.</title>
        <authorList>
            <person name="Dzunkova M."/>
            <person name="La Clair J.J."/>
            <person name="Tyml T."/>
            <person name="Doud D."/>
            <person name="Schulz F."/>
            <person name="Piquer-Esteban S."/>
            <person name="Porcel Sanchis D."/>
            <person name="Osborn A."/>
            <person name="Robinson D."/>
            <person name="Louie K.B."/>
            <person name="Bowen B.P."/>
            <person name="Bowers R.M."/>
            <person name="Lee J."/>
            <person name="Arnau V."/>
            <person name="Diaz-Villanueva W."/>
            <person name="Stepanauskas R."/>
            <person name="Gosliner T."/>
            <person name="Date S.V."/>
            <person name="Northen T.R."/>
            <person name="Cheng J.F."/>
            <person name="Burkart M.D."/>
            <person name="Woyke T."/>
        </authorList>
    </citation>
    <scope>NUCLEOTIDE SEQUENCE</scope>
    <source>
        <strain evidence="15">Df01</strain>
    </source>
</reference>
<dbReference type="Pfam" id="PF00950">
    <property type="entry name" value="ABC-3"/>
    <property type="match status" value="1"/>
</dbReference>
<evidence type="ECO:0000256" key="8">
    <source>
        <dbReference type="ARBA" id="ARBA00022906"/>
    </source>
</evidence>
<gene>
    <name evidence="15" type="ORF">NQX30_07475</name>
</gene>
<evidence type="ECO:0000256" key="13">
    <source>
        <dbReference type="RuleBase" id="RU003943"/>
    </source>
</evidence>
<keyword evidence="7" id="KW-0862">Zinc</keyword>
<feature type="transmembrane region" description="Helical" evidence="14">
    <location>
        <begin position="6"/>
        <end position="29"/>
    </location>
</feature>
<keyword evidence="4 13" id="KW-0813">Transport</keyword>